<protein>
    <submittedName>
        <fullName evidence="1">Uncharacterized protein</fullName>
    </submittedName>
</protein>
<name>A0ABN8NDS2_9CNID</name>
<evidence type="ECO:0000313" key="1">
    <source>
        <dbReference type="EMBL" id="CAH3046676.1"/>
    </source>
</evidence>
<reference evidence="1 2" key="1">
    <citation type="submission" date="2022-05" db="EMBL/GenBank/DDBJ databases">
        <authorList>
            <consortium name="Genoscope - CEA"/>
            <person name="William W."/>
        </authorList>
    </citation>
    <scope>NUCLEOTIDE SEQUENCE [LARGE SCALE GENOMIC DNA]</scope>
</reference>
<proteinExistence type="predicted"/>
<dbReference type="Proteomes" id="UP001159405">
    <property type="component" value="Unassembled WGS sequence"/>
</dbReference>
<sequence length="128" mass="14533">MEDVEVGLLIGLNCPSALRAREIVYGGESDPYAVRSLIGWHINGPLYTPCQSSILTCNRINLNQQDTSSPRGYVVSQRTVKEQITRQAVERMFELDFSEKEKAISMSREDIKFYETVETGIVHLEDLH</sequence>
<dbReference type="PANTHER" id="PTHR47331">
    <property type="entry name" value="PHD-TYPE DOMAIN-CONTAINING PROTEIN"/>
    <property type="match status" value="1"/>
</dbReference>
<evidence type="ECO:0000313" key="2">
    <source>
        <dbReference type="Proteomes" id="UP001159405"/>
    </source>
</evidence>
<dbReference type="EMBL" id="CALNXK010000014">
    <property type="protein sequence ID" value="CAH3046676.1"/>
    <property type="molecule type" value="Genomic_DNA"/>
</dbReference>
<accession>A0ABN8NDS2</accession>
<gene>
    <name evidence="1" type="ORF">PLOB_00008237</name>
</gene>
<keyword evidence="2" id="KW-1185">Reference proteome</keyword>
<dbReference type="PANTHER" id="PTHR47331:SF5">
    <property type="entry name" value="RIBONUCLEASE H"/>
    <property type="match status" value="1"/>
</dbReference>
<comment type="caution">
    <text evidence="1">The sequence shown here is derived from an EMBL/GenBank/DDBJ whole genome shotgun (WGS) entry which is preliminary data.</text>
</comment>
<organism evidence="1 2">
    <name type="scientific">Porites lobata</name>
    <dbReference type="NCBI Taxonomy" id="104759"/>
    <lineage>
        <taxon>Eukaryota</taxon>
        <taxon>Metazoa</taxon>
        <taxon>Cnidaria</taxon>
        <taxon>Anthozoa</taxon>
        <taxon>Hexacorallia</taxon>
        <taxon>Scleractinia</taxon>
        <taxon>Fungiina</taxon>
        <taxon>Poritidae</taxon>
        <taxon>Porites</taxon>
    </lineage>
</organism>